<comment type="domain">
    <text evidence="9">The clip domain consists of 35-55 residues which are 'knitted' together usually by 3 conserved disulfide bonds forming a clip-like compact structure.</text>
</comment>
<organism evidence="12 13">
    <name type="scientific">Melipona bicolor</name>
    <dbReference type="NCBI Taxonomy" id="60889"/>
    <lineage>
        <taxon>Eukaryota</taxon>
        <taxon>Metazoa</taxon>
        <taxon>Ecdysozoa</taxon>
        <taxon>Arthropoda</taxon>
        <taxon>Hexapoda</taxon>
        <taxon>Insecta</taxon>
        <taxon>Pterygota</taxon>
        <taxon>Neoptera</taxon>
        <taxon>Endopterygota</taxon>
        <taxon>Hymenoptera</taxon>
        <taxon>Apocrita</taxon>
        <taxon>Aculeata</taxon>
        <taxon>Apoidea</taxon>
        <taxon>Anthophila</taxon>
        <taxon>Apidae</taxon>
        <taxon>Melipona</taxon>
    </lineage>
</organism>
<dbReference type="EC" id="3.4.21.-" evidence="9"/>
<keyword evidence="6" id="KW-1015">Disulfide bond</keyword>
<evidence type="ECO:0000256" key="5">
    <source>
        <dbReference type="ARBA" id="ARBA00023145"/>
    </source>
</evidence>
<dbReference type="PANTHER" id="PTHR24252:SF7">
    <property type="entry name" value="HYALIN"/>
    <property type="match status" value="1"/>
</dbReference>
<evidence type="ECO:0000256" key="4">
    <source>
        <dbReference type="ARBA" id="ARBA00022825"/>
    </source>
</evidence>
<dbReference type="GO" id="GO:0004252">
    <property type="term" value="F:serine-type endopeptidase activity"/>
    <property type="evidence" value="ECO:0007669"/>
    <property type="project" value="UniProtKB-UniRule"/>
</dbReference>
<evidence type="ECO:0000259" key="10">
    <source>
        <dbReference type="PROSITE" id="PS50240"/>
    </source>
</evidence>
<dbReference type="Pfam" id="PF12032">
    <property type="entry name" value="CLIP"/>
    <property type="match status" value="1"/>
</dbReference>
<dbReference type="InterPro" id="IPR009003">
    <property type="entry name" value="Peptidase_S1_PA"/>
</dbReference>
<dbReference type="SMART" id="SM00020">
    <property type="entry name" value="Tryp_SPc"/>
    <property type="match status" value="1"/>
</dbReference>
<dbReference type="PROSITE" id="PS00134">
    <property type="entry name" value="TRYPSIN_HIS"/>
    <property type="match status" value="1"/>
</dbReference>
<accession>A0AA40KN43</accession>
<keyword evidence="1 9" id="KW-0645">Protease</keyword>
<sequence length="288" mass="31824">MTNSKMLFIYLALIGLLHPLAHVVSAQGQRCTTPDQQLGVCISIRNCQPLLTLLQTEGVAAGDFLRQSVCRFDNYDPIVCCPEKRGREEPVEKPVEETVYGPLLPPYCGFSNISHNKVVGGIPATLGAWPWIAALGYRNNQNPSQPKWLCGGSLISSRHILTAAHCSVRNDLYVVRIGDLDIRRDDDGAHPVQIEVESKIIHPGYDTKAYVNDIAVLRLAQEGTIFELRVSYLSPGRRFPSKQKLLSILPVRCRMGIAAISWASQRHITGGAIASGQQRCLQRGLFQI</sequence>
<dbReference type="PANTHER" id="PTHR24252">
    <property type="entry name" value="ACROSIN-RELATED"/>
    <property type="match status" value="1"/>
</dbReference>
<keyword evidence="7" id="KW-0325">Glycoprotein</keyword>
<feature type="domain" description="Peptidase S1" evidence="10">
    <location>
        <begin position="118"/>
        <end position="288"/>
    </location>
</feature>
<keyword evidence="2 9" id="KW-0732">Signal</keyword>
<dbReference type="AlphaFoldDB" id="A0AA40KN43"/>
<dbReference type="Pfam" id="PF00089">
    <property type="entry name" value="Trypsin"/>
    <property type="match status" value="1"/>
</dbReference>
<dbReference type="Gene3D" id="2.40.10.10">
    <property type="entry name" value="Trypsin-like serine proteases"/>
    <property type="match status" value="1"/>
</dbReference>
<evidence type="ECO:0000259" key="11">
    <source>
        <dbReference type="PROSITE" id="PS51888"/>
    </source>
</evidence>
<dbReference type="InterPro" id="IPR038565">
    <property type="entry name" value="CLIP_sf"/>
</dbReference>
<dbReference type="InterPro" id="IPR018114">
    <property type="entry name" value="TRYPSIN_HIS"/>
</dbReference>
<protein>
    <recommendedName>
        <fullName evidence="9">CLIP domain-containing serine protease</fullName>
        <ecNumber evidence="9">3.4.21.-</ecNumber>
    </recommendedName>
</protein>
<dbReference type="InterPro" id="IPR022700">
    <property type="entry name" value="CLIP"/>
</dbReference>
<dbReference type="InterPro" id="IPR001254">
    <property type="entry name" value="Trypsin_dom"/>
</dbReference>
<dbReference type="PRINTS" id="PR00722">
    <property type="entry name" value="CHYMOTRYPSIN"/>
</dbReference>
<dbReference type="SUPFAM" id="SSF50494">
    <property type="entry name" value="Trypsin-like serine proteases"/>
    <property type="match status" value="1"/>
</dbReference>
<evidence type="ECO:0000256" key="9">
    <source>
        <dbReference type="RuleBase" id="RU366078"/>
    </source>
</evidence>
<evidence type="ECO:0000313" key="12">
    <source>
        <dbReference type="EMBL" id="KAK1126518.1"/>
    </source>
</evidence>
<evidence type="ECO:0000256" key="3">
    <source>
        <dbReference type="ARBA" id="ARBA00022801"/>
    </source>
</evidence>
<evidence type="ECO:0000313" key="13">
    <source>
        <dbReference type="Proteomes" id="UP001177670"/>
    </source>
</evidence>
<keyword evidence="13" id="KW-1185">Reference proteome</keyword>
<dbReference type="FunFam" id="3.30.1640.30:FF:000001">
    <property type="entry name" value="Serine protease 7"/>
    <property type="match status" value="1"/>
</dbReference>
<comment type="similarity">
    <text evidence="8 9">Belongs to the peptidase S1 family. CLIP subfamily.</text>
</comment>
<dbReference type="SMART" id="SM00680">
    <property type="entry name" value="CLIP"/>
    <property type="match status" value="1"/>
</dbReference>
<feature type="domain" description="Clip" evidence="11">
    <location>
        <begin position="30"/>
        <end position="81"/>
    </location>
</feature>
<feature type="signal peptide" evidence="9">
    <location>
        <begin position="1"/>
        <end position="28"/>
    </location>
</feature>
<keyword evidence="4 9" id="KW-0720">Serine protease</keyword>
<evidence type="ECO:0000256" key="1">
    <source>
        <dbReference type="ARBA" id="ARBA00022670"/>
    </source>
</evidence>
<keyword evidence="3 9" id="KW-0378">Hydrolase</keyword>
<dbReference type="InterPro" id="IPR043504">
    <property type="entry name" value="Peptidase_S1_PA_chymotrypsin"/>
</dbReference>
<reference evidence="12" key="1">
    <citation type="submission" date="2021-10" db="EMBL/GenBank/DDBJ databases">
        <title>Melipona bicolor Genome sequencing and assembly.</title>
        <authorList>
            <person name="Araujo N.S."/>
            <person name="Arias M.C."/>
        </authorList>
    </citation>
    <scope>NUCLEOTIDE SEQUENCE</scope>
    <source>
        <strain evidence="12">USP_2M_L1-L4_2017</strain>
        <tissue evidence="12">Whole body</tissue>
    </source>
</reference>
<dbReference type="PROSITE" id="PS51888">
    <property type="entry name" value="CLIP"/>
    <property type="match status" value="1"/>
</dbReference>
<proteinExistence type="inferred from homology"/>
<dbReference type="GO" id="GO:0005576">
    <property type="term" value="C:extracellular region"/>
    <property type="evidence" value="ECO:0007669"/>
    <property type="project" value="UniProtKB-SubCell"/>
</dbReference>
<evidence type="ECO:0000256" key="7">
    <source>
        <dbReference type="ARBA" id="ARBA00023180"/>
    </source>
</evidence>
<comment type="caution">
    <text evidence="12">The sequence shown here is derived from an EMBL/GenBank/DDBJ whole genome shotgun (WGS) entry which is preliminary data.</text>
</comment>
<comment type="subcellular location">
    <subcellularLocation>
        <location evidence="9">Secreted</location>
    </subcellularLocation>
</comment>
<feature type="chain" id="PRO_5041481803" description="CLIP domain-containing serine protease" evidence="9">
    <location>
        <begin position="29"/>
        <end position="288"/>
    </location>
</feature>
<dbReference type="InterPro" id="IPR001314">
    <property type="entry name" value="Peptidase_S1A"/>
</dbReference>
<gene>
    <name evidence="12" type="ORF">K0M31_005151</name>
</gene>
<evidence type="ECO:0000256" key="6">
    <source>
        <dbReference type="ARBA" id="ARBA00023157"/>
    </source>
</evidence>
<dbReference type="Gene3D" id="3.30.1640.30">
    <property type="match status" value="1"/>
</dbReference>
<keyword evidence="5" id="KW-0865">Zymogen</keyword>
<dbReference type="PROSITE" id="PS50240">
    <property type="entry name" value="TRYPSIN_DOM"/>
    <property type="match status" value="1"/>
</dbReference>
<dbReference type="EMBL" id="JAHYIQ010000014">
    <property type="protein sequence ID" value="KAK1126518.1"/>
    <property type="molecule type" value="Genomic_DNA"/>
</dbReference>
<dbReference type="GO" id="GO:0006508">
    <property type="term" value="P:proteolysis"/>
    <property type="evidence" value="ECO:0007669"/>
    <property type="project" value="UniProtKB-KW"/>
</dbReference>
<evidence type="ECO:0000256" key="2">
    <source>
        <dbReference type="ARBA" id="ARBA00022729"/>
    </source>
</evidence>
<dbReference type="Proteomes" id="UP001177670">
    <property type="component" value="Unassembled WGS sequence"/>
</dbReference>
<keyword evidence="9" id="KW-0964">Secreted</keyword>
<evidence type="ECO:0000256" key="8">
    <source>
        <dbReference type="ARBA" id="ARBA00024195"/>
    </source>
</evidence>
<name>A0AA40KN43_9HYME</name>
<dbReference type="FunFam" id="2.40.10.10:FF:000028">
    <property type="entry name" value="Serine protease easter"/>
    <property type="match status" value="1"/>
</dbReference>